<evidence type="ECO:0008006" key="3">
    <source>
        <dbReference type="Google" id="ProtNLM"/>
    </source>
</evidence>
<dbReference type="AlphaFoldDB" id="A0AAD7JG61"/>
<reference evidence="1" key="1">
    <citation type="submission" date="2023-03" db="EMBL/GenBank/DDBJ databases">
        <title>Massive genome expansion in bonnet fungi (Mycena s.s.) driven by repeated elements and novel gene families across ecological guilds.</title>
        <authorList>
            <consortium name="Lawrence Berkeley National Laboratory"/>
            <person name="Harder C.B."/>
            <person name="Miyauchi S."/>
            <person name="Viragh M."/>
            <person name="Kuo A."/>
            <person name="Thoen E."/>
            <person name="Andreopoulos B."/>
            <person name="Lu D."/>
            <person name="Skrede I."/>
            <person name="Drula E."/>
            <person name="Henrissat B."/>
            <person name="Morin E."/>
            <person name="Kohler A."/>
            <person name="Barry K."/>
            <person name="LaButti K."/>
            <person name="Morin E."/>
            <person name="Salamov A."/>
            <person name="Lipzen A."/>
            <person name="Mereny Z."/>
            <person name="Hegedus B."/>
            <person name="Baldrian P."/>
            <person name="Stursova M."/>
            <person name="Weitz H."/>
            <person name="Taylor A."/>
            <person name="Grigoriev I.V."/>
            <person name="Nagy L.G."/>
            <person name="Martin F."/>
            <person name="Kauserud H."/>
        </authorList>
    </citation>
    <scope>NUCLEOTIDE SEQUENCE</scope>
    <source>
        <strain evidence="1">CBHHK188m</strain>
    </source>
</reference>
<dbReference type="Proteomes" id="UP001215280">
    <property type="component" value="Unassembled WGS sequence"/>
</dbReference>
<accession>A0AAD7JG61</accession>
<sequence length="306" mass="35059">MDSDGLVRSTDLWFDDGTIVLQVETTLYRVYRGLLSSRSAVFRDTFSIPQPAEDGAGEIEGCPVVRLHDREKDFTRFLKALFHCGSHKTCAVTGIYELRSVLRLSDKYDVPLLRESMISILSDVYPSCLDEWLTRSTRVPSGYRATARDCIHVLNVAQEMDICGILPGVMYQICRRHDISEILYGVPARPRDIKISRSEDQKRCAVAIPELISSRHRILTHYLMRNEHGGCEDEAVCDAERLRWLGLDYPADDLFDPLADEIPWEDFDVCSSCLEDAKETYTLDREDLWRDLPRIFDLGTWTDLLA</sequence>
<comment type="caution">
    <text evidence="1">The sequence shown here is derived from an EMBL/GenBank/DDBJ whole genome shotgun (WGS) entry which is preliminary data.</text>
</comment>
<evidence type="ECO:0000313" key="1">
    <source>
        <dbReference type="EMBL" id="KAJ7764046.1"/>
    </source>
</evidence>
<proteinExistence type="predicted"/>
<dbReference type="InterPro" id="IPR011333">
    <property type="entry name" value="SKP1/BTB/POZ_sf"/>
</dbReference>
<evidence type="ECO:0000313" key="2">
    <source>
        <dbReference type="Proteomes" id="UP001215280"/>
    </source>
</evidence>
<gene>
    <name evidence="1" type="ORF">DFH07DRAFT_939210</name>
</gene>
<name>A0AAD7JG61_9AGAR</name>
<organism evidence="1 2">
    <name type="scientific">Mycena maculata</name>
    <dbReference type="NCBI Taxonomy" id="230809"/>
    <lineage>
        <taxon>Eukaryota</taxon>
        <taxon>Fungi</taxon>
        <taxon>Dikarya</taxon>
        <taxon>Basidiomycota</taxon>
        <taxon>Agaricomycotina</taxon>
        <taxon>Agaricomycetes</taxon>
        <taxon>Agaricomycetidae</taxon>
        <taxon>Agaricales</taxon>
        <taxon>Marasmiineae</taxon>
        <taxon>Mycenaceae</taxon>
        <taxon>Mycena</taxon>
    </lineage>
</organism>
<keyword evidence="2" id="KW-1185">Reference proteome</keyword>
<protein>
    <recommendedName>
        <fullName evidence="3">BTB domain-containing protein</fullName>
    </recommendedName>
</protein>
<dbReference type="Gene3D" id="3.30.710.10">
    <property type="entry name" value="Potassium Channel Kv1.1, Chain A"/>
    <property type="match status" value="1"/>
</dbReference>
<dbReference type="EMBL" id="JARJLG010000039">
    <property type="protein sequence ID" value="KAJ7764046.1"/>
    <property type="molecule type" value="Genomic_DNA"/>
</dbReference>